<reference evidence="2" key="1">
    <citation type="submission" date="2021-04" db="EMBL/GenBank/DDBJ databases">
        <title>Pseudonocardia sp. nov., isolated from sandy soil of mangrove forest.</title>
        <authorList>
            <person name="Zan Z."/>
            <person name="Huang R."/>
            <person name="Liu W."/>
        </authorList>
    </citation>
    <scope>NUCLEOTIDE SEQUENCE</scope>
    <source>
        <strain evidence="2">S2-4</strain>
    </source>
</reference>
<evidence type="ECO:0000313" key="3">
    <source>
        <dbReference type="Proteomes" id="UP001165283"/>
    </source>
</evidence>
<dbReference type="Pfam" id="PF25872">
    <property type="entry name" value="HTH_77"/>
    <property type="match status" value="1"/>
</dbReference>
<dbReference type="PANTHER" id="PTHR47691:SF3">
    <property type="entry name" value="HTH-TYPE TRANSCRIPTIONAL REGULATOR RV0890C-RELATED"/>
    <property type="match status" value="1"/>
</dbReference>
<evidence type="ECO:0000259" key="1">
    <source>
        <dbReference type="Pfam" id="PF25872"/>
    </source>
</evidence>
<feature type="domain" description="Winged helix-turn-helix" evidence="1">
    <location>
        <begin position="248"/>
        <end position="317"/>
    </location>
</feature>
<proteinExistence type="predicted"/>
<dbReference type="Proteomes" id="UP001165283">
    <property type="component" value="Unassembled WGS sequence"/>
</dbReference>
<sequence length="875" mass="93130">MLLGRDGEVAALRGLLAHHRLVTVTGAGGVGKTALARAGASASPSSVTSELAEVSRPQEVPDAVAAALGFPSLAAALLAPRRDGLLLVLDNCEHVLDAAADTAARLLDGRPELTVLATSREPLGLADERILPLAPLALPAVDDPDRLADSPAAALLLAHARAAGHELVLDVAGAAAVAALCRRLDGLPLALELAAARTRSLTPSEILAHLDDRLDLLSRADHRGPRRHRSLEAAISWSYDRLPEPTARFFDRLGVFAGRFTADEARVVAGAPDADRLTIADRLDHLVGQSLLTVRQQDGRSWYGLLETLRAFARARLVERGEFDEAHDRWVDRLVARAAGTRWGTEPSEGPEVRSVTRAAQTDLLDALHWCLAHDDTPERAGSLVRQAVVVVHGARPEPVIEVGEDLLRRWPDPRSRAWPEFAAVAAFAHMVVRSTDRAAELARRALDADPSPFAAVLALRTLYFHDLLAGRPARALRWADQAVARADAGDEPGWASEMRTFRASALAALGRLDEAARQAGDAHTKAVAAGGGFPEALAALACATILTIDDVDRGRATLTALAERTRAAGYPLVEGPCHWTLAGIALREGRAAAAADRLVAALEVFVRIGHAVPLQVTLRLIAELAGAVGHGQASAVLREAAGSARTLTLYEWEWRDRLADVAAPAGPSTVPVRHAVALARRELATIAGSASADNRFVLDGAVWTVSFAGHTARLPDAKGLHDLATLLGRPNAEVHCTELIGARVEQPDTGELLDPQARRSYEARIIELQDVLTEAEDAADLGRAGAARTELDLLVDQLAAATGLAGRPRRGGGSTERARSAVTWRIHAAMRRVEEAHPALGRHLRASVRTGTRCCYAPEQETAWDLRSAVGAPR</sequence>
<dbReference type="RefSeq" id="WP_252446409.1">
    <property type="nucleotide sequence ID" value="NZ_JAGSOV010000097.1"/>
</dbReference>
<organism evidence="2 3">
    <name type="scientific">Pseudonocardia humida</name>
    <dbReference type="NCBI Taxonomy" id="2800819"/>
    <lineage>
        <taxon>Bacteria</taxon>
        <taxon>Bacillati</taxon>
        <taxon>Actinomycetota</taxon>
        <taxon>Actinomycetes</taxon>
        <taxon>Pseudonocardiales</taxon>
        <taxon>Pseudonocardiaceae</taxon>
        <taxon>Pseudonocardia</taxon>
    </lineage>
</organism>
<dbReference type="Gene3D" id="1.25.40.10">
    <property type="entry name" value="Tetratricopeptide repeat domain"/>
    <property type="match status" value="1"/>
</dbReference>
<dbReference type="SUPFAM" id="SSF52540">
    <property type="entry name" value="P-loop containing nucleoside triphosphate hydrolases"/>
    <property type="match status" value="1"/>
</dbReference>
<dbReference type="InterPro" id="IPR027417">
    <property type="entry name" value="P-loop_NTPase"/>
</dbReference>
<name>A0ABT1AD99_9PSEU</name>
<evidence type="ECO:0000313" key="2">
    <source>
        <dbReference type="EMBL" id="MCO1660876.1"/>
    </source>
</evidence>
<accession>A0ABT1AD99</accession>
<dbReference type="PANTHER" id="PTHR47691">
    <property type="entry name" value="REGULATOR-RELATED"/>
    <property type="match status" value="1"/>
</dbReference>
<dbReference type="Gene3D" id="3.40.50.300">
    <property type="entry name" value="P-loop containing nucleotide triphosphate hydrolases"/>
    <property type="match status" value="1"/>
</dbReference>
<dbReference type="SUPFAM" id="SSF48452">
    <property type="entry name" value="TPR-like"/>
    <property type="match status" value="1"/>
</dbReference>
<protein>
    <recommendedName>
        <fullName evidence="1">Winged helix-turn-helix domain-containing protein</fullName>
    </recommendedName>
</protein>
<keyword evidence="3" id="KW-1185">Reference proteome</keyword>
<dbReference type="InterPro" id="IPR011990">
    <property type="entry name" value="TPR-like_helical_dom_sf"/>
</dbReference>
<dbReference type="PRINTS" id="PR00364">
    <property type="entry name" value="DISEASERSIST"/>
</dbReference>
<comment type="caution">
    <text evidence="2">The sequence shown here is derived from an EMBL/GenBank/DDBJ whole genome shotgun (WGS) entry which is preliminary data.</text>
</comment>
<gene>
    <name evidence="2" type="ORF">KDL28_38095</name>
</gene>
<dbReference type="EMBL" id="JAGSOV010000097">
    <property type="protein sequence ID" value="MCO1660876.1"/>
    <property type="molecule type" value="Genomic_DNA"/>
</dbReference>
<dbReference type="InterPro" id="IPR058852">
    <property type="entry name" value="HTH_77"/>
</dbReference>